<dbReference type="FunFam" id="3.40.50.720:FF:000417">
    <property type="entry name" value="Glucose 1-dehydrogenase, putative"/>
    <property type="match status" value="1"/>
</dbReference>
<dbReference type="EMBL" id="JACAZF010000004">
    <property type="protein sequence ID" value="KAF7306897.1"/>
    <property type="molecule type" value="Genomic_DNA"/>
</dbReference>
<feature type="compositionally biased region" description="Polar residues" evidence="5">
    <location>
        <begin position="969"/>
        <end position="983"/>
    </location>
</feature>
<gene>
    <name evidence="6" type="ORF">MIND_00482200</name>
</gene>
<feature type="compositionally biased region" description="Polar residues" evidence="5">
    <location>
        <begin position="1264"/>
        <end position="1273"/>
    </location>
</feature>
<dbReference type="Gene3D" id="3.40.50.720">
    <property type="entry name" value="NAD(P)-binding Rossmann-like Domain"/>
    <property type="match status" value="1"/>
</dbReference>
<evidence type="ECO:0000256" key="2">
    <source>
        <dbReference type="ARBA" id="ARBA00022857"/>
    </source>
</evidence>
<feature type="region of interest" description="Disordered" evidence="5">
    <location>
        <begin position="1203"/>
        <end position="1273"/>
    </location>
</feature>
<feature type="compositionally biased region" description="Low complexity" evidence="5">
    <location>
        <begin position="1536"/>
        <end position="1573"/>
    </location>
</feature>
<organism evidence="6 7">
    <name type="scientific">Mycena indigotica</name>
    <dbReference type="NCBI Taxonomy" id="2126181"/>
    <lineage>
        <taxon>Eukaryota</taxon>
        <taxon>Fungi</taxon>
        <taxon>Dikarya</taxon>
        <taxon>Basidiomycota</taxon>
        <taxon>Agaricomycotina</taxon>
        <taxon>Agaricomycetes</taxon>
        <taxon>Agaricomycetidae</taxon>
        <taxon>Agaricales</taxon>
        <taxon>Marasmiineae</taxon>
        <taxon>Mycenaceae</taxon>
        <taxon>Mycena</taxon>
    </lineage>
</organism>
<feature type="compositionally biased region" description="Basic and acidic residues" evidence="5">
    <location>
        <begin position="867"/>
        <end position="880"/>
    </location>
</feature>
<feature type="compositionally biased region" description="Polar residues" evidence="5">
    <location>
        <begin position="301"/>
        <end position="312"/>
    </location>
</feature>
<dbReference type="InterPro" id="IPR002347">
    <property type="entry name" value="SDR_fam"/>
</dbReference>
<feature type="region of interest" description="Disordered" evidence="5">
    <location>
        <begin position="771"/>
        <end position="799"/>
    </location>
</feature>
<keyword evidence="3" id="KW-0560">Oxidoreductase</keyword>
<keyword evidence="2" id="KW-0521">NADP</keyword>
<evidence type="ECO:0000256" key="1">
    <source>
        <dbReference type="ARBA" id="ARBA00006484"/>
    </source>
</evidence>
<feature type="compositionally biased region" description="Polar residues" evidence="5">
    <location>
        <begin position="633"/>
        <end position="653"/>
    </location>
</feature>
<dbReference type="PANTHER" id="PTHR42760">
    <property type="entry name" value="SHORT-CHAIN DEHYDROGENASES/REDUCTASES FAMILY MEMBER"/>
    <property type="match status" value="1"/>
</dbReference>
<feature type="region of interest" description="Disordered" evidence="5">
    <location>
        <begin position="1054"/>
        <end position="1112"/>
    </location>
</feature>
<evidence type="ECO:0000256" key="3">
    <source>
        <dbReference type="ARBA" id="ARBA00023002"/>
    </source>
</evidence>
<dbReference type="OrthoDB" id="47007at2759"/>
<name>A0A8H6SZ12_9AGAR</name>
<feature type="compositionally biased region" description="Low complexity" evidence="5">
    <location>
        <begin position="560"/>
        <end position="574"/>
    </location>
</feature>
<feature type="compositionally biased region" description="Pro residues" evidence="5">
    <location>
        <begin position="1526"/>
        <end position="1535"/>
    </location>
</feature>
<feature type="compositionally biased region" description="Basic and acidic residues" evidence="5">
    <location>
        <begin position="1245"/>
        <end position="1257"/>
    </location>
</feature>
<dbReference type="PANTHER" id="PTHR42760:SF83">
    <property type="entry name" value="(3R)-3-HYDROXYACYL-COA DEHYDROGENASE"/>
    <property type="match status" value="1"/>
</dbReference>
<feature type="compositionally biased region" description="Low complexity" evidence="5">
    <location>
        <begin position="1492"/>
        <end position="1505"/>
    </location>
</feature>
<evidence type="ECO:0000313" key="7">
    <source>
        <dbReference type="Proteomes" id="UP000636479"/>
    </source>
</evidence>
<feature type="compositionally biased region" description="Pro residues" evidence="5">
    <location>
        <begin position="1404"/>
        <end position="1433"/>
    </location>
</feature>
<sequence length="1614" mass="171479">MLVDNQIVCITGASRGIGRGCALEFAKYGASGFILHYLGDADTEREILALKEEIEAFPHKPKVIIIPGDIADPATSTKIVDEGVKAFQRIDTLISNAGICPFAEFLTMPHSTWERTRAVNLDGSFYVVQAVANQMKSQTPQGGSIVGISSISALVGGGLQCHYTPTKAGILSLMQSCAVALGKYNIRANAVLPGTIATDINKEDLSDVSKRQYMEQRTCLGRLGEPSDIAGPAVFLASSLAKYVTGAALLSDGGLFSISTPHFLHNHSWRTVSCDSMSLKERIAAIHHREQTASPTPPIHGTTQIPSSSSAGTLKAKIAQFESQGAVPVPRGSFGLGAPPESKPQQRRELYGNRMQPARLPSAALGLARPAEAFATPDPRAIALPPDDTGLSSEPTSPLPRSESTRIPSSSSSSNGNAPNPFAFEELMKKARAPQTIPTTAAAKAVQEKHKQQTVTNRGTDFTKALEKARKAEAEGKERRRSVLLLQPQFTGGALTPQHTGGSSVGLTPQHTGGSLIIAPQTTGGSTRPFSPPPLSPLAVYSPPRSPMSPREHRLSFGASSPTTTTRPLSSFFSPDERPIIVMEPDERDENAEPVGEQPSISTPDFRIQPPLVPEFPSEPSNEVDPEPELVLSDSSETMPQSEELSLSDPQTELTEEDPQPPPENSTPPTESPKLQVENTDVPTSPTSGSDSFHVGHGTASPDSFHAGLDLDAHLRTHALTGESLPVSQSSFDDHEEEEEPVYSLGETEYLAPLPNNLASHRFRAHLSTITERSVEPGSPAWDTSRFSVGSSSWGDKRASRRESAGYGAVFEYIYEGRDMEEEHLEDEEDVVTPGVAGIGAGSNALAHTSLPSTTATAGHDFKVLHASRRDSDVRGRDDGPPSPSPYRLSYLTDRGYTPSLGSEDGDDEDQPQAELDIRTPTAYPTDFESRTPTVGLGPKTPGMDGVFGAASNESEESEKESIAPPRNSFLSTRDSLPPTQRDSLLSTNSRNSTASSVSSSAIHAQVLTLRPLSTMTIDSASPSHVTLAHRIPVVDGVKGVERAVYVPGNLSAEAEDVPPARPRPNPSSLPRPSTSYEVSPTSTPSRRTGNTAGATSRPHTTYLLDDEDDDDPKAEFGTISFGTQKPLTFSAVVHGRVREPARGPVQHGEIEKKLPLPPTPMSPGYASGDLAELLAEAAALEQRLERGELPAEALRRLSRLSARPPPKFSAPPPPLVTPLPVHQQQQNVAPLKPLRSIRNPLGRSRSDRRPRDDQDSRPIASASMGNLLSETPDQVVILRTSTSSDIPPTPPPKSPGARYFSSLRRLASTSRSLNVATTRGSVSTSTGSEFSSEDSMGLQTPPDDHQAALSPTPSTKGIVWPSLKSKKSAGSLGKSAASLAGKMWPRSRSKSSTSTTSSVDTAPSPPPVPVPPLPSPPALRLEPLPPSFAPPPHDADVITPVSHPPNTSLPVQRMPSGRPPNLILHTANGSTHDASSGFLPAPQTAPESKRSSWMSVSSAGSSSIATSPLFDQAIFDAFPSVPEMPAGPPPPPAPVSRQLPSPPRSNFSRSNSVQSSLSGSSVLPPLPTLSYSDASATSTPSHSEQSFKSGGGSYARDNLLARVAQTQRSVEPL</sequence>
<feature type="compositionally biased region" description="Low complexity" evidence="5">
    <location>
        <begin position="984"/>
        <end position="1002"/>
    </location>
</feature>
<dbReference type="CDD" id="cd05233">
    <property type="entry name" value="SDR_c"/>
    <property type="match status" value="1"/>
</dbReference>
<keyword evidence="4" id="KW-0684">Rhamnose metabolism</keyword>
<dbReference type="PRINTS" id="PR00081">
    <property type="entry name" value="GDHRDH"/>
</dbReference>
<evidence type="ECO:0000313" key="6">
    <source>
        <dbReference type="EMBL" id="KAF7306897.1"/>
    </source>
</evidence>
<comment type="similarity">
    <text evidence="1">Belongs to the short-chain dehydrogenases/reductases (SDR) family.</text>
</comment>
<feature type="compositionally biased region" description="Low complexity" evidence="5">
    <location>
        <begin position="1391"/>
        <end position="1403"/>
    </location>
</feature>
<dbReference type="PRINTS" id="PR00080">
    <property type="entry name" value="SDRFAMILY"/>
</dbReference>
<dbReference type="InterPro" id="IPR036291">
    <property type="entry name" value="NAD(P)-bd_dom_sf"/>
</dbReference>
<feature type="region of interest" description="Disordered" evidence="5">
    <location>
        <begin position="522"/>
        <end position="707"/>
    </location>
</feature>
<feature type="compositionally biased region" description="Low complexity" evidence="5">
    <location>
        <begin position="1312"/>
        <end position="1336"/>
    </location>
</feature>
<evidence type="ECO:0000256" key="4">
    <source>
        <dbReference type="ARBA" id="ARBA00023308"/>
    </source>
</evidence>
<dbReference type="GO" id="GO:0016616">
    <property type="term" value="F:oxidoreductase activity, acting on the CH-OH group of donors, NAD or NADP as acceptor"/>
    <property type="evidence" value="ECO:0007669"/>
    <property type="project" value="TreeGrafter"/>
</dbReference>
<feature type="region of interest" description="Disordered" evidence="5">
    <location>
        <begin position="722"/>
        <end position="744"/>
    </location>
</feature>
<feature type="region of interest" description="Disordered" evidence="5">
    <location>
        <begin position="1312"/>
        <end position="1505"/>
    </location>
</feature>
<feature type="region of interest" description="Disordered" evidence="5">
    <location>
        <begin position="328"/>
        <end position="347"/>
    </location>
</feature>
<feature type="region of interest" description="Disordered" evidence="5">
    <location>
        <begin position="376"/>
        <end position="421"/>
    </location>
</feature>
<feature type="compositionally biased region" description="Polar residues" evidence="5">
    <location>
        <begin position="1605"/>
        <end position="1614"/>
    </location>
</feature>
<comment type="caution">
    <text evidence="6">The sequence shown here is derived from an EMBL/GenBank/DDBJ whole genome shotgun (WGS) entry which is preliminary data.</text>
</comment>
<feature type="compositionally biased region" description="Polar residues" evidence="5">
    <location>
        <begin position="1075"/>
        <end position="1100"/>
    </location>
</feature>
<feature type="compositionally biased region" description="Polar residues" evidence="5">
    <location>
        <begin position="785"/>
        <end position="794"/>
    </location>
</feature>
<dbReference type="GO" id="GO:0019301">
    <property type="term" value="P:rhamnose catabolic process"/>
    <property type="evidence" value="ECO:0007669"/>
    <property type="project" value="UniProtKB-ARBA"/>
</dbReference>
<feature type="compositionally biased region" description="Polar residues" evidence="5">
    <location>
        <begin position="1574"/>
        <end position="1589"/>
    </location>
</feature>
<reference evidence="6" key="1">
    <citation type="submission" date="2020-05" db="EMBL/GenBank/DDBJ databases">
        <title>Mycena genomes resolve the evolution of fungal bioluminescence.</title>
        <authorList>
            <person name="Tsai I.J."/>
        </authorList>
    </citation>
    <scope>NUCLEOTIDE SEQUENCE</scope>
    <source>
        <strain evidence="6">171206Taipei</strain>
    </source>
</reference>
<dbReference type="RefSeq" id="XP_037221916.1">
    <property type="nucleotide sequence ID" value="XM_037361624.1"/>
</dbReference>
<proteinExistence type="inferred from homology"/>
<dbReference type="Pfam" id="PF13561">
    <property type="entry name" value="adh_short_C2"/>
    <property type="match status" value="1"/>
</dbReference>
<evidence type="ECO:0008006" key="8">
    <source>
        <dbReference type="Google" id="ProtNLM"/>
    </source>
</evidence>
<feature type="compositionally biased region" description="Pro residues" evidence="5">
    <location>
        <begin position="1060"/>
        <end position="1070"/>
    </location>
</feature>
<feature type="region of interest" description="Disordered" evidence="5">
    <location>
        <begin position="290"/>
        <end position="314"/>
    </location>
</feature>
<protein>
    <recommendedName>
        <fullName evidence="8">NAD(P)-binding protein</fullName>
    </recommendedName>
</protein>
<accession>A0A8H6SZ12</accession>
<dbReference type="Proteomes" id="UP000636479">
    <property type="component" value="Unassembled WGS sequence"/>
</dbReference>
<feature type="region of interest" description="Disordered" evidence="5">
    <location>
        <begin position="867"/>
        <end position="1002"/>
    </location>
</feature>
<evidence type="ECO:0000256" key="5">
    <source>
        <dbReference type="SAM" id="MobiDB-lite"/>
    </source>
</evidence>
<dbReference type="GeneID" id="59344140"/>
<feature type="region of interest" description="Disordered" evidence="5">
    <location>
        <begin position="1520"/>
        <end position="1614"/>
    </location>
</feature>
<dbReference type="GO" id="GO:0006633">
    <property type="term" value="P:fatty acid biosynthetic process"/>
    <property type="evidence" value="ECO:0007669"/>
    <property type="project" value="TreeGrafter"/>
</dbReference>
<feature type="compositionally biased region" description="Pro residues" evidence="5">
    <location>
        <begin position="1204"/>
        <end position="1218"/>
    </location>
</feature>
<feature type="compositionally biased region" description="Low complexity" evidence="5">
    <location>
        <begin position="1369"/>
        <end position="1383"/>
    </location>
</feature>
<feature type="compositionally biased region" description="Polar residues" evidence="5">
    <location>
        <begin position="677"/>
        <end position="691"/>
    </location>
</feature>
<dbReference type="SUPFAM" id="SSF51735">
    <property type="entry name" value="NAD(P)-binding Rossmann-fold domains"/>
    <property type="match status" value="1"/>
</dbReference>
<keyword evidence="7" id="KW-1185">Reference proteome</keyword>
<dbReference type="GO" id="GO:0048038">
    <property type="term" value="F:quinone binding"/>
    <property type="evidence" value="ECO:0007669"/>
    <property type="project" value="TreeGrafter"/>
</dbReference>